<organism evidence="7 8">
    <name type="scientific">Polynucleobacter asymbioticus (strain DSM 18221 / CIP 109841 / QLW-P1DMWA-1)</name>
    <name type="common">Polynucleobacter necessarius subsp. asymbioticus</name>
    <dbReference type="NCBI Taxonomy" id="312153"/>
    <lineage>
        <taxon>Bacteria</taxon>
        <taxon>Pseudomonadati</taxon>
        <taxon>Pseudomonadota</taxon>
        <taxon>Betaproteobacteria</taxon>
        <taxon>Burkholderiales</taxon>
        <taxon>Burkholderiaceae</taxon>
        <taxon>Polynucleobacter</taxon>
    </lineage>
</organism>
<dbReference type="GO" id="GO:0015288">
    <property type="term" value="F:porin activity"/>
    <property type="evidence" value="ECO:0007669"/>
    <property type="project" value="TreeGrafter"/>
</dbReference>
<dbReference type="GO" id="GO:0009279">
    <property type="term" value="C:cell outer membrane"/>
    <property type="evidence" value="ECO:0007669"/>
    <property type="project" value="UniProtKB-SubCell"/>
</dbReference>
<evidence type="ECO:0000256" key="6">
    <source>
        <dbReference type="SAM" id="SignalP"/>
    </source>
</evidence>
<gene>
    <name evidence="7" type="ordered locus">Pnuc_1679</name>
</gene>
<evidence type="ECO:0000256" key="3">
    <source>
        <dbReference type="ARBA" id="ARBA00022692"/>
    </source>
</evidence>
<evidence type="ECO:0000313" key="8">
    <source>
        <dbReference type="Proteomes" id="UP000000231"/>
    </source>
</evidence>
<feature type="signal peptide" evidence="6">
    <location>
        <begin position="1"/>
        <end position="19"/>
    </location>
</feature>
<keyword evidence="8" id="KW-1185">Reference proteome</keyword>
<evidence type="ECO:0000256" key="1">
    <source>
        <dbReference type="ARBA" id="ARBA00004442"/>
    </source>
</evidence>
<evidence type="ECO:0000256" key="5">
    <source>
        <dbReference type="ARBA" id="ARBA00023237"/>
    </source>
</evidence>
<dbReference type="GO" id="GO:1990281">
    <property type="term" value="C:efflux pump complex"/>
    <property type="evidence" value="ECO:0007669"/>
    <property type="project" value="TreeGrafter"/>
</dbReference>
<proteinExistence type="predicted"/>
<comment type="subcellular location">
    <subcellularLocation>
        <location evidence="1">Cell outer membrane</location>
    </subcellularLocation>
</comment>
<dbReference type="GO" id="GO:0015562">
    <property type="term" value="F:efflux transmembrane transporter activity"/>
    <property type="evidence" value="ECO:0007669"/>
    <property type="project" value="InterPro"/>
</dbReference>
<evidence type="ECO:0008006" key="9">
    <source>
        <dbReference type="Google" id="ProtNLM"/>
    </source>
</evidence>
<dbReference type="AlphaFoldDB" id="A4SZH8"/>
<reference evidence="7 8" key="1">
    <citation type="journal article" date="2012" name="Stand. Genomic Sci.">
        <title>Complete genome sequence of Polynucleobacter necessarius subsp. asymbioticus type strain (QLW-P1DMWA-1(T)).</title>
        <authorList>
            <person name="Meincke L."/>
            <person name="Copeland A."/>
            <person name="Lapidus A."/>
            <person name="Lucas S."/>
            <person name="Berry K.W."/>
            <person name="Del Rio T.G."/>
            <person name="Hammon N."/>
            <person name="Dalin E."/>
            <person name="Tice H."/>
            <person name="Pitluck S."/>
            <person name="Richardson P."/>
            <person name="Bruce D."/>
            <person name="Goodwin L."/>
            <person name="Han C."/>
            <person name="Tapia R."/>
            <person name="Detter J.C."/>
            <person name="Schmutz J."/>
            <person name="Brettin T."/>
            <person name="Larimer F."/>
            <person name="Land M."/>
            <person name="Hauser L."/>
            <person name="Kyrpides N.C."/>
            <person name="Ivanova N."/>
            <person name="Goker M."/>
            <person name="Woyke T."/>
            <person name="Wu Q.L."/>
            <person name="Pockl M."/>
            <person name="Hahn M.W."/>
            <person name="Klenk H.P."/>
        </authorList>
    </citation>
    <scope>NUCLEOTIDE SEQUENCE [LARGE SCALE GENOMIC DNA]</scope>
    <source>
        <strain evidence="8">DSM 18221 / CIP 109841 / QLW-P1DMWA-1</strain>
    </source>
</reference>
<dbReference type="HOGENOM" id="CLU_055090_0_0_4"/>
<dbReference type="eggNOG" id="COG1538">
    <property type="taxonomic scope" value="Bacteria"/>
</dbReference>
<sequence>MKKLILFATFIGVCSSALANNLLPTDEQVKNALYSNPKIGAADARKDSLNYRADAIASGSQEFVVRGSRQNRRVTNIPGATNYQEYWAGIERPIRFWGKGGVDEKISDATKSFAGIEYADTMHETSKDLLATWFTYLKALQSRIVAEKNSQLGDQIGRIAQVRYKVGDVARLDAQLATAEQGRLKAFLELAKAQESVSGESVTQRYQGIALIKNFKWDVIPNLQTRKELLRQQFLERSHELKLAKSDADRFDLQAKRSGLDRFPDPTVGLYTANEFGGAERINGVSLSFPISGSARFSNASAAASEAEMSRQRVIETEQRISVEFERLWSQMMSRKTAAETLLNSAKSQNDAAQAAEKAYVLGEGTISDLIAARKAANENQLSADLMRLDALESYYRMRLDLHEIWDFD</sequence>
<dbReference type="KEGG" id="pnu:Pnuc_1679"/>
<evidence type="ECO:0000256" key="4">
    <source>
        <dbReference type="ARBA" id="ARBA00023136"/>
    </source>
</evidence>
<keyword evidence="3" id="KW-0812">Transmembrane</keyword>
<keyword evidence="2" id="KW-1134">Transmembrane beta strand</keyword>
<feature type="chain" id="PRO_5002673781" description="Transporter" evidence="6">
    <location>
        <begin position="20"/>
        <end position="409"/>
    </location>
</feature>
<dbReference type="RefSeq" id="WP_011903515.1">
    <property type="nucleotide sequence ID" value="NC_009379.1"/>
</dbReference>
<evidence type="ECO:0000256" key="2">
    <source>
        <dbReference type="ARBA" id="ARBA00022452"/>
    </source>
</evidence>
<keyword evidence="4" id="KW-0472">Membrane</keyword>
<evidence type="ECO:0000313" key="7">
    <source>
        <dbReference type="EMBL" id="ABP34892.1"/>
    </source>
</evidence>
<keyword evidence="6" id="KW-0732">Signal</keyword>
<name>A4SZH8_POLAQ</name>
<dbReference type="SUPFAM" id="SSF56954">
    <property type="entry name" value="Outer membrane efflux proteins (OEP)"/>
    <property type="match status" value="1"/>
</dbReference>
<dbReference type="PANTHER" id="PTHR30026">
    <property type="entry name" value="OUTER MEMBRANE PROTEIN TOLC"/>
    <property type="match status" value="1"/>
</dbReference>
<accession>A4SZH8</accession>
<dbReference type="InterPro" id="IPR051906">
    <property type="entry name" value="TolC-like"/>
</dbReference>
<dbReference type="Gene3D" id="1.20.1600.10">
    <property type="entry name" value="Outer membrane efflux proteins (OEP)"/>
    <property type="match status" value="1"/>
</dbReference>
<dbReference type="GeneID" id="31482068"/>
<dbReference type="EMBL" id="CP000655">
    <property type="protein sequence ID" value="ABP34892.1"/>
    <property type="molecule type" value="Genomic_DNA"/>
</dbReference>
<keyword evidence="5" id="KW-0998">Cell outer membrane</keyword>
<protein>
    <recommendedName>
        <fullName evidence="9">Transporter</fullName>
    </recommendedName>
</protein>
<dbReference type="PANTHER" id="PTHR30026:SF20">
    <property type="entry name" value="OUTER MEMBRANE PROTEIN TOLC"/>
    <property type="match status" value="1"/>
</dbReference>
<dbReference type="Proteomes" id="UP000000231">
    <property type="component" value="Chromosome"/>
</dbReference>